<evidence type="ECO:0000256" key="10">
    <source>
        <dbReference type="PROSITE-ProRule" id="PRU00169"/>
    </source>
</evidence>
<dbReference type="GO" id="GO:0000155">
    <property type="term" value="F:phosphorelay sensor kinase activity"/>
    <property type="evidence" value="ECO:0007669"/>
    <property type="project" value="InterPro"/>
</dbReference>
<dbReference type="SUPFAM" id="SSF52091">
    <property type="entry name" value="SpoIIaa-like"/>
    <property type="match status" value="1"/>
</dbReference>
<dbReference type="InterPro" id="IPR011006">
    <property type="entry name" value="CheY-like_superfamily"/>
</dbReference>
<dbReference type="PROSITE" id="PS50110">
    <property type="entry name" value="RESPONSE_REGULATORY"/>
    <property type="match status" value="1"/>
</dbReference>
<feature type="domain" description="Histidine kinase" evidence="12">
    <location>
        <begin position="299"/>
        <end position="514"/>
    </location>
</feature>
<feature type="region of interest" description="Disordered" evidence="11">
    <location>
        <begin position="551"/>
        <end position="572"/>
    </location>
</feature>
<dbReference type="SMART" id="SM00388">
    <property type="entry name" value="HisKA"/>
    <property type="match status" value="1"/>
</dbReference>
<comment type="subcellular location">
    <subcellularLocation>
        <location evidence="2">Cell membrane</location>
    </subcellularLocation>
</comment>
<feature type="domain" description="Response regulatory" evidence="13">
    <location>
        <begin position="579"/>
        <end position="694"/>
    </location>
</feature>
<dbReference type="InterPro" id="IPR004358">
    <property type="entry name" value="Sig_transdc_His_kin-like_C"/>
</dbReference>
<evidence type="ECO:0000313" key="17">
    <source>
        <dbReference type="EMBL" id="NMH91947.1"/>
    </source>
</evidence>
<dbReference type="InterPro" id="IPR002645">
    <property type="entry name" value="STAS_dom"/>
</dbReference>
<dbReference type="InterPro" id="IPR029016">
    <property type="entry name" value="GAF-like_dom_sf"/>
</dbReference>
<dbReference type="InterPro" id="IPR001789">
    <property type="entry name" value="Sig_transdc_resp-reg_receiver"/>
</dbReference>
<dbReference type="InterPro" id="IPR013655">
    <property type="entry name" value="PAS_fold_3"/>
</dbReference>
<dbReference type="RefSeq" id="WP_169412517.1">
    <property type="nucleotide sequence ID" value="NZ_JAAXKZ010000028.1"/>
</dbReference>
<keyword evidence="7" id="KW-0418">Kinase</keyword>
<dbReference type="InterPro" id="IPR003594">
    <property type="entry name" value="HATPase_dom"/>
</dbReference>
<organism evidence="17 18">
    <name type="scientific">Pseudonocardia bannensis</name>
    <dbReference type="NCBI Taxonomy" id="630973"/>
    <lineage>
        <taxon>Bacteria</taxon>
        <taxon>Bacillati</taxon>
        <taxon>Actinomycetota</taxon>
        <taxon>Actinomycetes</taxon>
        <taxon>Pseudonocardiales</taxon>
        <taxon>Pseudonocardiaceae</taxon>
        <taxon>Pseudonocardia</taxon>
    </lineage>
</organism>
<dbReference type="InterPro" id="IPR001932">
    <property type="entry name" value="PPM-type_phosphatase-like_dom"/>
</dbReference>
<dbReference type="SUPFAM" id="SSF55874">
    <property type="entry name" value="ATPase domain of HSP90 chaperone/DNA topoisomerase II/histidine kinase"/>
    <property type="match status" value="2"/>
</dbReference>
<evidence type="ECO:0000259" key="14">
    <source>
        <dbReference type="PROSITE" id="PS50112"/>
    </source>
</evidence>
<dbReference type="GO" id="GO:0005524">
    <property type="term" value="F:ATP binding"/>
    <property type="evidence" value="ECO:0007669"/>
    <property type="project" value="UniProtKB-KW"/>
</dbReference>
<dbReference type="Gene3D" id="3.30.565.10">
    <property type="entry name" value="Histidine kinase-like ATPase, C-terminal domain"/>
    <property type="match status" value="2"/>
</dbReference>
<dbReference type="EC" id="2.7.13.3" evidence="3"/>
<dbReference type="CDD" id="cd07043">
    <property type="entry name" value="STAS_anti-anti-sigma_factors"/>
    <property type="match status" value="1"/>
</dbReference>
<evidence type="ECO:0000259" key="15">
    <source>
        <dbReference type="PROSITE" id="PS50801"/>
    </source>
</evidence>
<dbReference type="Pfam" id="PF01740">
    <property type="entry name" value="STAS"/>
    <property type="match status" value="1"/>
</dbReference>
<dbReference type="SUPFAM" id="SSF47384">
    <property type="entry name" value="Homodimeric domain of signal transducing histidine kinase"/>
    <property type="match status" value="1"/>
</dbReference>
<keyword evidence="4 10" id="KW-0597">Phosphoprotein</keyword>
<dbReference type="PROSITE" id="PS50801">
    <property type="entry name" value="STAS"/>
    <property type="match status" value="1"/>
</dbReference>
<proteinExistence type="predicted"/>
<evidence type="ECO:0000256" key="9">
    <source>
        <dbReference type="ARBA" id="ARBA00023012"/>
    </source>
</evidence>
<dbReference type="InterPro" id="IPR003661">
    <property type="entry name" value="HisK_dim/P_dom"/>
</dbReference>
<evidence type="ECO:0000256" key="7">
    <source>
        <dbReference type="ARBA" id="ARBA00022777"/>
    </source>
</evidence>
<dbReference type="InterPro" id="IPR036457">
    <property type="entry name" value="PPM-type-like_dom_sf"/>
</dbReference>
<evidence type="ECO:0000313" key="18">
    <source>
        <dbReference type="Proteomes" id="UP000586918"/>
    </source>
</evidence>
<feature type="region of interest" description="Disordered" evidence="11">
    <location>
        <begin position="1696"/>
        <end position="1720"/>
    </location>
</feature>
<evidence type="ECO:0000256" key="11">
    <source>
        <dbReference type="SAM" id="MobiDB-lite"/>
    </source>
</evidence>
<dbReference type="Pfam" id="PF13492">
    <property type="entry name" value="GAF_3"/>
    <property type="match status" value="1"/>
</dbReference>
<evidence type="ECO:0000259" key="16">
    <source>
        <dbReference type="PROSITE" id="PS51746"/>
    </source>
</evidence>
<dbReference type="PROSITE" id="PS50109">
    <property type="entry name" value="HIS_KIN"/>
    <property type="match status" value="1"/>
</dbReference>
<feature type="domain" description="PAS" evidence="14">
    <location>
        <begin position="703"/>
        <end position="774"/>
    </location>
</feature>
<dbReference type="InterPro" id="IPR036097">
    <property type="entry name" value="HisK_dim/P_sf"/>
</dbReference>
<keyword evidence="8" id="KW-0067">ATP-binding</keyword>
<dbReference type="PANTHER" id="PTHR43547:SF2">
    <property type="entry name" value="HYBRID SIGNAL TRANSDUCTION HISTIDINE KINASE C"/>
    <property type="match status" value="1"/>
</dbReference>
<dbReference type="PROSITE" id="PS51746">
    <property type="entry name" value="PPM_2"/>
    <property type="match status" value="1"/>
</dbReference>
<dbReference type="FunFam" id="3.30.565.10:FF:000037">
    <property type="entry name" value="Hybrid sensor histidine kinase/response regulator"/>
    <property type="match status" value="1"/>
</dbReference>
<dbReference type="Pfam" id="PF00512">
    <property type="entry name" value="HisKA"/>
    <property type="match status" value="1"/>
</dbReference>
<dbReference type="NCBIfam" id="TIGR00229">
    <property type="entry name" value="sensory_box"/>
    <property type="match status" value="1"/>
</dbReference>
<dbReference type="EMBL" id="JAAXKZ010000028">
    <property type="protein sequence ID" value="NMH91947.1"/>
    <property type="molecule type" value="Genomic_DNA"/>
</dbReference>
<evidence type="ECO:0000256" key="8">
    <source>
        <dbReference type="ARBA" id="ARBA00022840"/>
    </source>
</evidence>
<keyword evidence="6" id="KW-0547">Nucleotide-binding</keyword>
<feature type="compositionally biased region" description="Pro residues" evidence="11">
    <location>
        <begin position="1711"/>
        <end position="1720"/>
    </location>
</feature>
<name>A0A848DH19_9PSEU</name>
<evidence type="ECO:0000259" key="13">
    <source>
        <dbReference type="PROSITE" id="PS50110"/>
    </source>
</evidence>
<dbReference type="Gene3D" id="3.40.50.2300">
    <property type="match status" value="1"/>
</dbReference>
<dbReference type="SMART" id="SM00091">
    <property type="entry name" value="PAS"/>
    <property type="match status" value="1"/>
</dbReference>
<dbReference type="InterPro" id="IPR036890">
    <property type="entry name" value="HATPase_C_sf"/>
</dbReference>
<accession>A0A848DH19</accession>
<dbReference type="SUPFAM" id="SSF55781">
    <property type="entry name" value="GAF domain-like"/>
    <property type="match status" value="3"/>
</dbReference>
<feature type="domain" description="STAS" evidence="15">
    <location>
        <begin position="1734"/>
        <end position="1832"/>
    </location>
</feature>
<dbReference type="Gene3D" id="3.30.450.20">
    <property type="entry name" value="PAS domain"/>
    <property type="match status" value="2"/>
</dbReference>
<feature type="domain" description="PPM-type phosphatase" evidence="16">
    <location>
        <begin position="1352"/>
        <end position="1564"/>
    </location>
</feature>
<evidence type="ECO:0000256" key="3">
    <source>
        <dbReference type="ARBA" id="ARBA00012438"/>
    </source>
</evidence>
<dbReference type="Pfam" id="PF07228">
    <property type="entry name" value="SpoIIE"/>
    <property type="match status" value="1"/>
</dbReference>
<dbReference type="CDD" id="cd00082">
    <property type="entry name" value="HisKA"/>
    <property type="match status" value="1"/>
</dbReference>
<dbReference type="InterPro" id="IPR035965">
    <property type="entry name" value="PAS-like_dom_sf"/>
</dbReference>
<dbReference type="SMART" id="SM00065">
    <property type="entry name" value="GAF"/>
    <property type="match status" value="3"/>
</dbReference>
<gene>
    <name evidence="17" type="ORF">HF519_10245</name>
</gene>
<dbReference type="InterPro" id="IPR000014">
    <property type="entry name" value="PAS"/>
</dbReference>
<evidence type="ECO:0000256" key="4">
    <source>
        <dbReference type="ARBA" id="ARBA00022553"/>
    </source>
</evidence>
<dbReference type="Pfam" id="PF13185">
    <property type="entry name" value="GAF_2"/>
    <property type="match status" value="2"/>
</dbReference>
<feature type="modified residue" description="4-aspartylphosphate" evidence="10">
    <location>
        <position position="627"/>
    </location>
</feature>
<dbReference type="SMART" id="SM00387">
    <property type="entry name" value="HATPase_c"/>
    <property type="match status" value="2"/>
</dbReference>
<dbReference type="Gene3D" id="3.30.750.24">
    <property type="entry name" value="STAS domain"/>
    <property type="match status" value="1"/>
</dbReference>
<dbReference type="SMART" id="SM00331">
    <property type="entry name" value="PP2C_SIG"/>
    <property type="match status" value="1"/>
</dbReference>
<dbReference type="Proteomes" id="UP000586918">
    <property type="component" value="Unassembled WGS sequence"/>
</dbReference>
<evidence type="ECO:0000256" key="5">
    <source>
        <dbReference type="ARBA" id="ARBA00022679"/>
    </source>
</evidence>
<sequence>MRDWPTELRTAIDIMLGSRHPLVLCWGPDFAFLYNDAFVAGAGNKHPGGFGQPCREVWPEIWDKVGPLLEQVRATGEPAFRDDDLLVMHRSGFPEETYWRYSYSPIRGSDGSVAGIFNVTSETTGKVVGERRLRLLGRLAEVAPEARTVDQALREVGAVLASAGPDVPCALLYSHPDGQPRLVAAPGFRETPEDFVPPPVTPGVQIVDMPAGLPATRSATPVRHVALAALPGDDGSSPAPLLIGVPPRIRVDEDYRSFLSLAVGHIATAVATARSHEAERRRHEALAALDRAKTEFFTGVSHEFRTPLALILGPLEQLRTSATDPAVRVDVELAHRNAQRMLRLVNSLLHVARLEAGRTEATFVPVDLGAVTAELAGLFRPATERAGLRLDVDCPPTSRPVWVDQDMWEKIVLNLLTNAVKYTFTGGITVTLRVEGEHAVLRMADTGTGIPAAELPQLFERFHRVRGARARSHEGSGIGLTLVRQLVELHGGTIDVTSTPDVGSTFTVRIPMGFAHLPVESIGATGGAPARPTGAGAGPFLDEALRWLRGDAGEPDHPAGPDAEVPARPMPDMAGRRDRVLVADDNADMRDYLQRLLSEHWTVQTVANGVEALDAARADPPDLVVADVMMAGLDGIGLLRALRTDARTAGLPVVLLSARAGEEAAVEGLAAGADDYLVKPFSARELLARVGNHLQLGRTRRAAELRFRAMADSTPALIWVDDAGGHRVFVNKGWQDFTGVTDPVAELGTDWRDRIHPEDRERYREVTSAAVRRGAPFEVEYRLRHHSGRYRWVLDRGAPVGGDRLTGYVGGCLDIDARHLEQRRHRVYAGLGDAMEAEVTADGRLHALARVLVAEGLADVVRVHEGASHDDLTLRAVAATDPAVEQLLWRLDSGSGLHRRVMASREPRIIDLSQLVAGMPEADLEQLTLWEQADLRSMVVAPLVARGGMLGMVAVGRTTGSPRYDPQDLELFAEIARRAGVALDNARLLELERAAAQRLGMLHRATAEMSAAATPAEVARIASHHLVTLLDAPLVGAWELRDGALEVLTSQGWSLSAHRTWSSIPQDVELPVSEVIRTRRPMWLDNLADRPDRSPSLEPATAGAGLASLALLPLVVGDRCLGVLGAAFREPRVIGAHDREAAVAVAELAAQALDRSSLLVAETEGRRVAERLSAVATSLSRATDLDSVAAVIVAHGLSALEADAVVVLLAGDTGALYPLAEEGWPEGAGSAELSAGAAHPLAHAVRTGEPVWQADRGGPATNGPDPDVGPDDEVYPVHTAIPLLVGGRPIGALGLRFAGRPVFSPQRRSFALTLASQCAQAVMRARLHQAEHEVAVILQRSLLPQRLPDLDRLALATRYLPGTAGTEAGGDWFDVLALEQGKVALVVGDVVGRGPSAAAVMGQLRSALAANLVNGQSPATALEQLDLFALRIDGAMASTVACAVIDCETGELRYACAGHPPPLVAGPGGVRLLFEGRGTPLGVTGRPPFVEAVDRIEPGSTILLCSDGLFERRTEVIDDGLDRLIDSFGALSHGRPQDAADALLDRMAAGRSAPDDIALVMARLLPVPLRLLMPAEAERLAGLRRRVAAWCAEAGLSEDAVTDLQLVLGEAVTNAVEHAYLGGAPGSVDIELILEPTGAVSVRVADTGRWRPPPADPGYRGRGLALIRELSEDVELEQGETGTLVRFRLPPVPVEQPVPLPGGRLDEPDAGGPPEPPPGPTRLRRWADGSSVRLHVDGDLDLAGVATIRSELIDQLRQGMPIILTLAADCYVSSAGIALLSEMAQRARAADIELTVITPSGSPARRMLVLAGLDQVIAVVPADDPGTGRTRV</sequence>
<dbReference type="Gene3D" id="3.60.40.10">
    <property type="entry name" value="PPM-type phosphatase domain"/>
    <property type="match status" value="1"/>
</dbReference>
<dbReference type="PRINTS" id="PR00344">
    <property type="entry name" value="BCTRLSENSOR"/>
</dbReference>
<evidence type="ECO:0000259" key="12">
    <source>
        <dbReference type="PROSITE" id="PS50109"/>
    </source>
</evidence>
<dbReference type="PROSITE" id="PS50112">
    <property type="entry name" value="PAS"/>
    <property type="match status" value="1"/>
</dbReference>
<dbReference type="PANTHER" id="PTHR43547">
    <property type="entry name" value="TWO-COMPONENT HISTIDINE KINASE"/>
    <property type="match status" value="1"/>
</dbReference>
<evidence type="ECO:0000256" key="6">
    <source>
        <dbReference type="ARBA" id="ARBA00022741"/>
    </source>
</evidence>
<dbReference type="InterPro" id="IPR036513">
    <property type="entry name" value="STAS_dom_sf"/>
</dbReference>
<keyword evidence="5" id="KW-0808">Transferase</keyword>
<dbReference type="Pfam" id="PF08447">
    <property type="entry name" value="PAS_3"/>
    <property type="match status" value="1"/>
</dbReference>
<evidence type="ECO:0000256" key="2">
    <source>
        <dbReference type="ARBA" id="ARBA00004236"/>
    </source>
</evidence>
<comment type="caution">
    <text evidence="17">The sequence shown here is derived from an EMBL/GenBank/DDBJ whole genome shotgun (WGS) entry which is preliminary data.</text>
</comment>
<dbReference type="CDD" id="cd16922">
    <property type="entry name" value="HATPase_EvgS-ArcB-TorS-like"/>
    <property type="match status" value="1"/>
</dbReference>
<dbReference type="Pfam" id="PF13581">
    <property type="entry name" value="HATPase_c_2"/>
    <property type="match status" value="1"/>
</dbReference>
<comment type="catalytic activity">
    <reaction evidence="1">
        <text>ATP + protein L-histidine = ADP + protein N-phospho-L-histidine.</text>
        <dbReference type="EC" id="2.7.13.3"/>
    </reaction>
</comment>
<dbReference type="Pfam" id="PF00072">
    <property type="entry name" value="Response_reg"/>
    <property type="match status" value="1"/>
</dbReference>
<dbReference type="SUPFAM" id="SSF52172">
    <property type="entry name" value="CheY-like"/>
    <property type="match status" value="1"/>
</dbReference>
<dbReference type="Gene3D" id="3.30.450.40">
    <property type="match status" value="3"/>
</dbReference>
<dbReference type="InterPro" id="IPR003018">
    <property type="entry name" value="GAF"/>
</dbReference>
<dbReference type="SUPFAM" id="SSF81606">
    <property type="entry name" value="PP2C-like"/>
    <property type="match status" value="1"/>
</dbReference>
<dbReference type="Pfam" id="PF02518">
    <property type="entry name" value="HATPase_c"/>
    <property type="match status" value="1"/>
</dbReference>
<dbReference type="InterPro" id="IPR001610">
    <property type="entry name" value="PAC"/>
</dbReference>
<dbReference type="Gene3D" id="1.10.287.130">
    <property type="match status" value="1"/>
</dbReference>
<dbReference type="GO" id="GO:0005886">
    <property type="term" value="C:plasma membrane"/>
    <property type="evidence" value="ECO:0007669"/>
    <property type="project" value="UniProtKB-SubCell"/>
</dbReference>
<dbReference type="CDD" id="cd16936">
    <property type="entry name" value="HATPase_RsbW-like"/>
    <property type="match status" value="1"/>
</dbReference>
<evidence type="ECO:0000256" key="1">
    <source>
        <dbReference type="ARBA" id="ARBA00000085"/>
    </source>
</evidence>
<dbReference type="InterPro" id="IPR005467">
    <property type="entry name" value="His_kinase_dom"/>
</dbReference>
<dbReference type="SMART" id="SM00448">
    <property type="entry name" value="REC"/>
    <property type="match status" value="1"/>
</dbReference>
<protein>
    <recommendedName>
        <fullName evidence="3">histidine kinase</fullName>
        <ecNumber evidence="3">2.7.13.3</ecNumber>
    </recommendedName>
</protein>
<dbReference type="SMART" id="SM00086">
    <property type="entry name" value="PAC"/>
    <property type="match status" value="1"/>
</dbReference>
<dbReference type="CDD" id="cd00130">
    <property type="entry name" value="PAS"/>
    <property type="match status" value="1"/>
</dbReference>
<dbReference type="SUPFAM" id="SSF55785">
    <property type="entry name" value="PYP-like sensor domain (PAS domain)"/>
    <property type="match status" value="2"/>
</dbReference>
<dbReference type="CDD" id="cd17574">
    <property type="entry name" value="REC_OmpR"/>
    <property type="match status" value="1"/>
</dbReference>
<reference evidence="17 18" key="1">
    <citation type="submission" date="2020-04" db="EMBL/GenBank/DDBJ databases">
        <authorList>
            <person name="Klaysubun C."/>
            <person name="Duangmal K."/>
            <person name="Lipun K."/>
        </authorList>
    </citation>
    <scope>NUCLEOTIDE SEQUENCE [LARGE SCALE GENOMIC DNA]</scope>
    <source>
        <strain evidence="17 18">DSM 45300</strain>
    </source>
</reference>
<keyword evidence="9" id="KW-0902">Two-component regulatory system</keyword>
<keyword evidence="18" id="KW-1185">Reference proteome</keyword>